<evidence type="ECO:0000256" key="13">
    <source>
        <dbReference type="PIRSR" id="PIRSR603542-2"/>
    </source>
</evidence>
<evidence type="ECO:0000256" key="4">
    <source>
        <dbReference type="ARBA" id="ARBA00011503"/>
    </source>
</evidence>
<dbReference type="Gene3D" id="3.90.470.20">
    <property type="entry name" value="4'-phosphopantetheinyl transferase domain"/>
    <property type="match status" value="1"/>
</dbReference>
<dbReference type="GO" id="GO:0008897">
    <property type="term" value="F:holo-[acyl-carrier-protein] synthase activity"/>
    <property type="evidence" value="ECO:0007669"/>
    <property type="project" value="InterPro"/>
</dbReference>
<comment type="pathway">
    <text evidence="2">Siderophore biosynthesis; enterobactin biosynthesis.</text>
</comment>
<evidence type="ECO:0000313" key="17">
    <source>
        <dbReference type="Proteomes" id="UP000242515"/>
    </source>
</evidence>
<organism evidence="16 17">
    <name type="scientific">Rosenbergiella nectarea</name>
    <dbReference type="NCBI Taxonomy" id="988801"/>
    <lineage>
        <taxon>Bacteria</taxon>
        <taxon>Pseudomonadati</taxon>
        <taxon>Pseudomonadota</taxon>
        <taxon>Gammaproteobacteria</taxon>
        <taxon>Enterobacterales</taxon>
        <taxon>Erwiniaceae</taxon>
        <taxon>Rosenbergiella</taxon>
    </lineage>
</organism>
<comment type="function">
    <text evidence="1">Involved in the biosynthesis of the siderophore enterobactin (enterochelin), which is a macrocyclic trimeric lactone of N-(2,3-dihydroxybenzoyl)-serine. The serine trilactone serves as a scaffolding for the three catechol functionalities that provide hexadentate coordination for the tightly ligated iron(2+) atoms. Plays an essential role in the assembly of the enterobactin by catalyzing the transfer of the 4'-phosphopantetheine (Ppant) moiety from coenzyme A to the apo-domains of both EntB (ArCP domain) and EntF (PCP domain) to yield their holo-forms which make them competent for the activation of 2,3-dihydroxybenzoate (DHB) and L-serine, respectively.</text>
</comment>
<dbReference type="GO" id="GO:0009239">
    <property type="term" value="P:enterobactin biosynthetic process"/>
    <property type="evidence" value="ECO:0007669"/>
    <property type="project" value="UniProtKB-UniPathway"/>
</dbReference>
<dbReference type="STRING" id="988801.SAMN05216522_1116"/>
<accession>A0A1H9L9B5</accession>
<dbReference type="SUPFAM" id="SSF56214">
    <property type="entry name" value="4'-phosphopantetheinyl transferase"/>
    <property type="match status" value="1"/>
</dbReference>
<dbReference type="AlphaFoldDB" id="A0A1H9L9B5"/>
<keyword evidence="13" id="KW-0479">Metal-binding</keyword>
<keyword evidence="7" id="KW-0259">Enterobactin biosynthesis</keyword>
<dbReference type="PRINTS" id="PR01399">
    <property type="entry name" value="ENTSNTHTASED"/>
</dbReference>
<evidence type="ECO:0000313" key="16">
    <source>
        <dbReference type="EMBL" id="SER07994.1"/>
    </source>
</evidence>
<dbReference type="InterPro" id="IPR008278">
    <property type="entry name" value="4-PPantetheinyl_Trfase_dom"/>
</dbReference>
<evidence type="ECO:0000256" key="5">
    <source>
        <dbReference type="ARBA" id="ARBA00019087"/>
    </source>
</evidence>
<evidence type="ECO:0000256" key="9">
    <source>
        <dbReference type="ARBA" id="ARBA00031996"/>
    </source>
</evidence>
<feature type="binding site" evidence="13">
    <location>
        <position position="135"/>
    </location>
    <ligand>
        <name>Mg(2+)</name>
        <dbReference type="ChEBI" id="CHEBI:18420"/>
    </ligand>
</feature>
<feature type="binding site" evidence="12">
    <location>
        <position position="179"/>
    </location>
    <ligand>
        <name>CoA</name>
        <dbReference type="ChEBI" id="CHEBI:57287"/>
    </ligand>
</feature>
<dbReference type="PANTHER" id="PTHR38096:SF1">
    <property type="entry name" value="ENTEROBACTIN SYNTHASE COMPONENT D"/>
    <property type="match status" value="1"/>
</dbReference>
<dbReference type="Pfam" id="PF17837">
    <property type="entry name" value="4PPT_N"/>
    <property type="match status" value="1"/>
</dbReference>
<keyword evidence="13" id="KW-0460">Magnesium</keyword>
<sequence length="248" mass="28187">MKWIMPRLLPPTFQIEPLEPCLPFILQAEVSTDPLRAACCLFDPSAFTPQLTRQFGLVLPEALRHAVKKRQAEYVASRWLVAKLLETIDIPNFQLFNRPDRSPIWPTGKVGSLSHHDHKTFALIDSYPTWVGNDIERMLTQQKAAELRSMIMTHEELSLLTSAGFSLSQATTLVFSVKETVYKAVYPEVQTVFGFEQVTITACDPHIGRVTAHLSAVAQPISSHHPHWDIHYWLTDTEVMSWVARKTL</sequence>
<feature type="binding site" evidence="12">
    <location>
        <position position="78"/>
    </location>
    <ligand>
        <name>CoA</name>
        <dbReference type="ChEBI" id="CHEBI:57287"/>
    </ligand>
</feature>
<dbReference type="EMBL" id="FOGC01000011">
    <property type="protein sequence ID" value="SER07994.1"/>
    <property type="molecule type" value="Genomic_DNA"/>
</dbReference>
<dbReference type="GO" id="GO:0009366">
    <property type="term" value="C:enterobactin synthetase complex"/>
    <property type="evidence" value="ECO:0007669"/>
    <property type="project" value="InterPro"/>
</dbReference>
<feature type="binding site" evidence="12">
    <location>
        <position position="134"/>
    </location>
    <ligand>
        <name>CoA</name>
        <dbReference type="ChEBI" id="CHEBI:57287"/>
    </ligand>
</feature>
<evidence type="ECO:0000256" key="2">
    <source>
        <dbReference type="ARBA" id="ARBA00004993"/>
    </source>
</evidence>
<gene>
    <name evidence="16" type="ORF">SAMN05216522_1116</name>
</gene>
<evidence type="ECO:0000259" key="14">
    <source>
        <dbReference type="Pfam" id="PF01648"/>
    </source>
</evidence>
<dbReference type="Proteomes" id="UP000242515">
    <property type="component" value="Unassembled WGS sequence"/>
</dbReference>
<evidence type="ECO:0000256" key="1">
    <source>
        <dbReference type="ARBA" id="ARBA00003937"/>
    </source>
</evidence>
<evidence type="ECO:0000256" key="11">
    <source>
        <dbReference type="ARBA" id="ARBA00049191"/>
    </source>
</evidence>
<evidence type="ECO:0000256" key="10">
    <source>
        <dbReference type="ARBA" id="ARBA00049176"/>
    </source>
</evidence>
<comment type="catalytic activity">
    <reaction evidence="11">
        <text>apo-[peptidyl-carrier protein] + CoA = holo-[peptidyl-carrier protein] + adenosine 3',5'-bisphosphate + H(+)</text>
        <dbReference type="Rhea" id="RHEA:46228"/>
        <dbReference type="Rhea" id="RHEA-COMP:11479"/>
        <dbReference type="Rhea" id="RHEA-COMP:11480"/>
        <dbReference type="ChEBI" id="CHEBI:15378"/>
        <dbReference type="ChEBI" id="CHEBI:29999"/>
        <dbReference type="ChEBI" id="CHEBI:57287"/>
        <dbReference type="ChEBI" id="CHEBI:58343"/>
        <dbReference type="ChEBI" id="CHEBI:64479"/>
    </reaction>
</comment>
<feature type="binding site" evidence="13">
    <location>
        <position position="136"/>
    </location>
    <ligand>
        <name>Mg(2+)</name>
        <dbReference type="ChEBI" id="CHEBI:18420"/>
    </ligand>
</feature>
<dbReference type="InterPro" id="IPR003542">
    <property type="entry name" value="Enbac_synth_compD-like"/>
</dbReference>
<evidence type="ECO:0000256" key="6">
    <source>
        <dbReference type="ARBA" id="ARBA00022679"/>
    </source>
</evidence>
<dbReference type="GO" id="GO:0005886">
    <property type="term" value="C:plasma membrane"/>
    <property type="evidence" value="ECO:0007669"/>
    <property type="project" value="TreeGrafter"/>
</dbReference>
<feature type="binding site" evidence="12">
    <location>
        <begin position="114"/>
        <end position="115"/>
    </location>
    <ligand>
        <name>CoA</name>
        <dbReference type="ChEBI" id="CHEBI:57287"/>
    </ligand>
</feature>
<dbReference type="InterPro" id="IPR041354">
    <property type="entry name" value="4PPT_N"/>
</dbReference>
<dbReference type="UniPathway" id="UPA00017"/>
<comment type="catalytic activity">
    <reaction evidence="10">
        <text>apo-[aryl-carrier protein] + CoA = holo-[aryl-carrier protein] + adenosine 3',5'-bisphosphate + H(+)</text>
        <dbReference type="Rhea" id="RHEA:48404"/>
        <dbReference type="Rhea" id="RHEA-COMP:15903"/>
        <dbReference type="Rhea" id="RHEA-COMP:17557"/>
        <dbReference type="ChEBI" id="CHEBI:15378"/>
        <dbReference type="ChEBI" id="CHEBI:29999"/>
        <dbReference type="ChEBI" id="CHEBI:57287"/>
        <dbReference type="ChEBI" id="CHEBI:58343"/>
        <dbReference type="ChEBI" id="CHEBI:64479"/>
    </reaction>
</comment>
<protein>
    <recommendedName>
        <fullName evidence="5">Enterobactin synthase component D</fullName>
    </recommendedName>
    <alternativeName>
        <fullName evidence="8">4'-phosphopantetheinyl transferase EntD</fullName>
    </alternativeName>
    <alternativeName>
        <fullName evidence="9">Enterochelin synthase D</fullName>
    </alternativeName>
</protein>
<name>A0A1H9L9B5_9GAMM</name>
<reference evidence="17" key="1">
    <citation type="submission" date="2016-10" db="EMBL/GenBank/DDBJ databases">
        <authorList>
            <person name="Varghese N."/>
            <person name="Submissions S."/>
        </authorList>
    </citation>
    <scope>NUCLEOTIDE SEQUENCE [LARGE SCALE GENOMIC DNA]</scope>
    <source>
        <strain evidence="17">8N4</strain>
    </source>
</reference>
<feature type="domain" description="4'-phosphopantetheinyl transferase N-terminal" evidence="15">
    <location>
        <begin position="61"/>
        <end position="124"/>
    </location>
</feature>
<keyword evidence="6 16" id="KW-0808">Transferase</keyword>
<comment type="similarity">
    <text evidence="3">Belongs to the P-Pant transferase superfamily. EntD family.</text>
</comment>
<feature type="binding site" evidence="12">
    <location>
        <position position="70"/>
    </location>
    <ligand>
        <name>CoA</name>
        <dbReference type="ChEBI" id="CHEBI:57287"/>
    </ligand>
</feature>
<evidence type="ECO:0000256" key="3">
    <source>
        <dbReference type="ARBA" id="ARBA00008342"/>
    </source>
</evidence>
<proteinExistence type="inferred from homology"/>
<dbReference type="PANTHER" id="PTHR38096">
    <property type="entry name" value="ENTEROBACTIN SYNTHASE COMPONENT D"/>
    <property type="match status" value="1"/>
</dbReference>
<dbReference type="GO" id="GO:0000287">
    <property type="term" value="F:magnesium ion binding"/>
    <property type="evidence" value="ECO:0007669"/>
    <property type="project" value="InterPro"/>
</dbReference>
<feature type="domain" description="4'-phosphopantetheinyl transferase" evidence="14">
    <location>
        <begin position="131"/>
        <end position="220"/>
    </location>
</feature>
<feature type="binding site" evidence="12">
    <location>
        <position position="183"/>
    </location>
    <ligand>
        <name>CoA</name>
        <dbReference type="ChEBI" id="CHEBI:57287"/>
    </ligand>
</feature>
<dbReference type="InterPro" id="IPR037143">
    <property type="entry name" value="4-PPantetheinyl_Trfase_dom_sf"/>
</dbReference>
<evidence type="ECO:0000256" key="7">
    <source>
        <dbReference type="ARBA" id="ARBA00023191"/>
    </source>
</evidence>
<feature type="binding site" evidence="13">
    <location>
        <position position="134"/>
    </location>
    <ligand>
        <name>Mg(2+)</name>
        <dbReference type="ChEBI" id="CHEBI:18420"/>
    </ligand>
</feature>
<dbReference type="Pfam" id="PF01648">
    <property type="entry name" value="ACPS"/>
    <property type="match status" value="1"/>
</dbReference>
<keyword evidence="17" id="KW-1185">Reference proteome</keyword>
<evidence type="ECO:0000256" key="12">
    <source>
        <dbReference type="PIRSR" id="PIRSR603542-1"/>
    </source>
</evidence>
<evidence type="ECO:0000259" key="15">
    <source>
        <dbReference type="Pfam" id="PF17837"/>
    </source>
</evidence>
<evidence type="ECO:0000256" key="8">
    <source>
        <dbReference type="ARBA" id="ARBA00029894"/>
    </source>
</evidence>
<comment type="cofactor">
    <cofactor evidence="13">
        <name>Mg(2+)</name>
        <dbReference type="ChEBI" id="CHEBI:18420"/>
    </cofactor>
</comment>
<comment type="subunit">
    <text evidence="4">EntB, EntD, EntE, and EntF form a multienzyme complex called enterobactin synthase.</text>
</comment>